<evidence type="ECO:0000313" key="1">
    <source>
        <dbReference type="EMBL" id="NNM74673.1"/>
    </source>
</evidence>
<dbReference type="RefSeq" id="WP_171220132.1">
    <property type="nucleotide sequence ID" value="NZ_JABEPP010000006.1"/>
</dbReference>
<dbReference type="AlphaFoldDB" id="A0A849IL48"/>
<organism evidence="1 2">
    <name type="scientific">Enterovirga aerilata</name>
    <dbReference type="NCBI Taxonomy" id="2730920"/>
    <lineage>
        <taxon>Bacteria</taxon>
        <taxon>Pseudomonadati</taxon>
        <taxon>Pseudomonadota</taxon>
        <taxon>Alphaproteobacteria</taxon>
        <taxon>Hyphomicrobiales</taxon>
        <taxon>Methylobacteriaceae</taxon>
        <taxon>Enterovirga</taxon>
    </lineage>
</organism>
<reference evidence="1 2" key="1">
    <citation type="submission" date="2020-04" db="EMBL/GenBank/DDBJ databases">
        <title>Enterovirga sp. isolate from soil.</title>
        <authorList>
            <person name="Chea S."/>
            <person name="Kim D.-U."/>
        </authorList>
    </citation>
    <scope>NUCLEOTIDE SEQUENCE [LARGE SCALE GENOMIC DNA]</scope>
    <source>
        <strain evidence="1 2">DB1703</strain>
    </source>
</reference>
<comment type="caution">
    <text evidence="1">The sequence shown here is derived from an EMBL/GenBank/DDBJ whole genome shotgun (WGS) entry which is preliminary data.</text>
</comment>
<keyword evidence="2" id="KW-1185">Reference proteome</keyword>
<name>A0A849IL48_9HYPH</name>
<protein>
    <recommendedName>
        <fullName evidence="3">Lipoprotein</fullName>
    </recommendedName>
</protein>
<evidence type="ECO:0008006" key="3">
    <source>
        <dbReference type="Google" id="ProtNLM"/>
    </source>
</evidence>
<dbReference type="EMBL" id="JABEPP010000006">
    <property type="protein sequence ID" value="NNM74673.1"/>
    <property type="molecule type" value="Genomic_DNA"/>
</dbReference>
<evidence type="ECO:0000313" key="2">
    <source>
        <dbReference type="Proteomes" id="UP000564885"/>
    </source>
</evidence>
<accession>A0A849IL48</accession>
<gene>
    <name evidence="1" type="ORF">HJG44_20135</name>
</gene>
<dbReference type="Proteomes" id="UP000564885">
    <property type="component" value="Unassembled WGS sequence"/>
</dbReference>
<sequence length="131" mass="13909">MLKPVAAALIGGTLLAGCGYFPVDPDPIRLVDSPADVAACRSLGPVGGPVRTDGRGPYVYGALTRPVRASSPEAVAPPGGWGVLQSADNFAVRIEPLRDEALQRGATDLLLVRRVKRDWSWVEGTAYRCPR</sequence>
<dbReference type="PROSITE" id="PS51257">
    <property type="entry name" value="PROKAR_LIPOPROTEIN"/>
    <property type="match status" value="1"/>
</dbReference>
<proteinExistence type="predicted"/>